<dbReference type="InterPro" id="IPR025836">
    <property type="entry name" value="Zn_knuckle_CX2CX4HX4C"/>
</dbReference>
<dbReference type="AlphaFoldDB" id="A0A803NVY3"/>
<proteinExistence type="predicted"/>
<dbReference type="Pfam" id="PF14392">
    <property type="entry name" value="zf-CCHC_4"/>
    <property type="match status" value="1"/>
</dbReference>
<reference evidence="3" key="1">
    <citation type="submission" date="2018-11" db="EMBL/GenBank/DDBJ databases">
        <authorList>
            <person name="Grassa J C."/>
        </authorList>
    </citation>
    <scope>NUCLEOTIDE SEQUENCE [LARGE SCALE GENOMIC DNA]</scope>
</reference>
<dbReference type="Gramene" id="evm.model.02.20">
    <property type="protein sequence ID" value="cds.evm.model.02.20"/>
    <property type="gene ID" value="evm.TU.02.20"/>
</dbReference>
<evidence type="ECO:0000313" key="3">
    <source>
        <dbReference type="EnsemblPlants" id="cds.evm.model.02.20"/>
    </source>
</evidence>
<dbReference type="Proteomes" id="UP000596661">
    <property type="component" value="Chromosome 2"/>
</dbReference>
<sequence>MDDFFANVSNSLVLNCEENTVFFTYEVGSVESPATISLVVSEHADGLFLVTFGCEGDKGRILEGQPWHFAQSVTVFSAPDSAFPILLEKLHYVPFWVQVYGISFMCKSHELAKFIASEIGDLVAVDQSTVREGTGPYLRIRVLLDVNFPITRGLNVRFIKMGREIIKWIDFKYERLPDFCYFCGKLDHTRKYCHAFLQKCDESPTPPSCPFTILLRGKEKPTDKSQPFQYPHPPSISVVQLPQGGLSLPSVPNFPTIQFSSLFQNYLTAENQFANAFETAGIMIPTPINPNNLALNTGSSDPTLYVPSLVYGAYSTDSILVADRANSGTSGGMQAVQSSMGSASVSAFKVVSGDSNIPVGNVDHNDGQPDPTVQGRSLASASGVKRASFQSQQIMVGGSLRETLKRARANDSDDTTTLATLSLEQRVMLTTPA</sequence>
<keyword evidence="4" id="KW-1185">Reference proteome</keyword>
<feature type="domain" description="Zinc knuckle CX2CX4HX4C" evidence="2">
    <location>
        <begin position="157"/>
        <end position="194"/>
    </location>
</feature>
<dbReference type="PANTHER" id="PTHR31286:SF167">
    <property type="entry name" value="OS09G0268800 PROTEIN"/>
    <property type="match status" value="1"/>
</dbReference>
<organism evidence="3 4">
    <name type="scientific">Cannabis sativa</name>
    <name type="common">Hemp</name>
    <name type="synonym">Marijuana</name>
    <dbReference type="NCBI Taxonomy" id="3483"/>
    <lineage>
        <taxon>Eukaryota</taxon>
        <taxon>Viridiplantae</taxon>
        <taxon>Streptophyta</taxon>
        <taxon>Embryophyta</taxon>
        <taxon>Tracheophyta</taxon>
        <taxon>Spermatophyta</taxon>
        <taxon>Magnoliopsida</taxon>
        <taxon>eudicotyledons</taxon>
        <taxon>Gunneridae</taxon>
        <taxon>Pentapetalae</taxon>
        <taxon>rosids</taxon>
        <taxon>fabids</taxon>
        <taxon>Rosales</taxon>
        <taxon>Cannabaceae</taxon>
        <taxon>Cannabis</taxon>
    </lineage>
</organism>
<reference evidence="3" key="2">
    <citation type="submission" date="2021-03" db="UniProtKB">
        <authorList>
            <consortium name="EnsemblPlants"/>
        </authorList>
    </citation>
    <scope>IDENTIFICATION</scope>
</reference>
<protein>
    <recommendedName>
        <fullName evidence="2">Zinc knuckle CX2CX4HX4C domain-containing protein</fullName>
    </recommendedName>
</protein>
<feature type="region of interest" description="Disordered" evidence="1">
    <location>
        <begin position="359"/>
        <end position="384"/>
    </location>
</feature>
<dbReference type="InterPro" id="IPR040256">
    <property type="entry name" value="At4g02000-like"/>
</dbReference>
<evidence type="ECO:0000256" key="1">
    <source>
        <dbReference type="SAM" id="MobiDB-lite"/>
    </source>
</evidence>
<evidence type="ECO:0000259" key="2">
    <source>
        <dbReference type="Pfam" id="PF14392"/>
    </source>
</evidence>
<name>A0A803NVY3_CANSA</name>
<evidence type="ECO:0000313" key="4">
    <source>
        <dbReference type="Proteomes" id="UP000596661"/>
    </source>
</evidence>
<dbReference type="PANTHER" id="PTHR31286">
    <property type="entry name" value="GLYCINE-RICH CELL WALL STRUCTURAL PROTEIN 1.8-LIKE"/>
    <property type="match status" value="1"/>
</dbReference>
<dbReference type="EnsemblPlants" id="evm.model.02.20">
    <property type="protein sequence ID" value="cds.evm.model.02.20"/>
    <property type="gene ID" value="evm.TU.02.20"/>
</dbReference>
<accession>A0A803NVY3</accession>
<dbReference type="EMBL" id="UZAU01000084">
    <property type="status" value="NOT_ANNOTATED_CDS"/>
    <property type="molecule type" value="Genomic_DNA"/>
</dbReference>